<gene>
    <name evidence="2" type="ORF">B0H17DRAFT_1208518</name>
</gene>
<reference evidence="2" key="1">
    <citation type="submission" date="2023-03" db="EMBL/GenBank/DDBJ databases">
        <title>Massive genome expansion in bonnet fungi (Mycena s.s.) driven by repeated elements and novel gene families across ecological guilds.</title>
        <authorList>
            <consortium name="Lawrence Berkeley National Laboratory"/>
            <person name="Harder C.B."/>
            <person name="Miyauchi S."/>
            <person name="Viragh M."/>
            <person name="Kuo A."/>
            <person name="Thoen E."/>
            <person name="Andreopoulos B."/>
            <person name="Lu D."/>
            <person name="Skrede I."/>
            <person name="Drula E."/>
            <person name="Henrissat B."/>
            <person name="Morin E."/>
            <person name="Kohler A."/>
            <person name="Barry K."/>
            <person name="LaButti K."/>
            <person name="Morin E."/>
            <person name="Salamov A."/>
            <person name="Lipzen A."/>
            <person name="Mereny Z."/>
            <person name="Hegedus B."/>
            <person name="Baldrian P."/>
            <person name="Stursova M."/>
            <person name="Weitz H."/>
            <person name="Taylor A."/>
            <person name="Grigoriev I.V."/>
            <person name="Nagy L.G."/>
            <person name="Martin F."/>
            <person name="Kauserud H."/>
        </authorList>
    </citation>
    <scope>NUCLEOTIDE SEQUENCE</scope>
    <source>
        <strain evidence="2">CBHHK067</strain>
    </source>
</reference>
<evidence type="ECO:0000313" key="2">
    <source>
        <dbReference type="EMBL" id="KAJ7672944.1"/>
    </source>
</evidence>
<protein>
    <submittedName>
        <fullName evidence="2">Uncharacterized protein</fullName>
    </submittedName>
</protein>
<feature type="region of interest" description="Disordered" evidence="1">
    <location>
        <begin position="89"/>
        <end position="113"/>
    </location>
</feature>
<feature type="region of interest" description="Disordered" evidence="1">
    <location>
        <begin position="134"/>
        <end position="214"/>
    </location>
</feature>
<dbReference type="Proteomes" id="UP001221757">
    <property type="component" value="Unassembled WGS sequence"/>
</dbReference>
<sequence>MGVPSTSPTHVARSIATLHTTQRPLHRARHSILDGLHPLELVELHGFLVELARHHQLELQQHCDHLRLFDPARPARQLRRATTLLAAPRPHAPAQQLPPRAPQLHKQRRADRSDSVVLRAAPYMRGVCVRGPSPLPLSALAPRTRPPLSGRVSPAAGLPPQTKRRCFALPPRLHAAGAPRSPAPTRSAFSSPNPPLFTSQPNATCSFQSPADLP</sequence>
<feature type="compositionally biased region" description="Low complexity" evidence="1">
    <location>
        <begin position="89"/>
        <end position="102"/>
    </location>
</feature>
<accession>A0AAD7D0Z7</accession>
<comment type="caution">
    <text evidence="2">The sequence shown here is derived from an EMBL/GenBank/DDBJ whole genome shotgun (WGS) entry which is preliminary data.</text>
</comment>
<feature type="compositionally biased region" description="Polar residues" evidence="1">
    <location>
        <begin position="187"/>
        <end position="214"/>
    </location>
</feature>
<organism evidence="2 3">
    <name type="scientific">Mycena rosella</name>
    <name type="common">Pink bonnet</name>
    <name type="synonym">Agaricus rosellus</name>
    <dbReference type="NCBI Taxonomy" id="1033263"/>
    <lineage>
        <taxon>Eukaryota</taxon>
        <taxon>Fungi</taxon>
        <taxon>Dikarya</taxon>
        <taxon>Basidiomycota</taxon>
        <taxon>Agaricomycotina</taxon>
        <taxon>Agaricomycetes</taxon>
        <taxon>Agaricomycetidae</taxon>
        <taxon>Agaricales</taxon>
        <taxon>Marasmiineae</taxon>
        <taxon>Mycenaceae</taxon>
        <taxon>Mycena</taxon>
    </lineage>
</organism>
<name>A0AAD7D0Z7_MYCRO</name>
<dbReference type="EMBL" id="JARKIE010000164">
    <property type="protein sequence ID" value="KAJ7672944.1"/>
    <property type="molecule type" value="Genomic_DNA"/>
</dbReference>
<proteinExistence type="predicted"/>
<evidence type="ECO:0000256" key="1">
    <source>
        <dbReference type="SAM" id="MobiDB-lite"/>
    </source>
</evidence>
<keyword evidence="3" id="KW-1185">Reference proteome</keyword>
<evidence type="ECO:0000313" key="3">
    <source>
        <dbReference type="Proteomes" id="UP001221757"/>
    </source>
</evidence>
<dbReference type="AlphaFoldDB" id="A0AAD7D0Z7"/>
<feature type="compositionally biased region" description="Low complexity" evidence="1">
    <location>
        <begin position="136"/>
        <end position="148"/>
    </location>
</feature>